<evidence type="ECO:0000259" key="2">
    <source>
        <dbReference type="Pfam" id="PF11716"/>
    </source>
</evidence>
<dbReference type="GO" id="GO:0016853">
    <property type="term" value="F:isomerase activity"/>
    <property type="evidence" value="ECO:0007669"/>
    <property type="project" value="UniProtKB-KW"/>
</dbReference>
<gene>
    <name evidence="3" type="ORF">ACFFRI_00460</name>
</gene>
<dbReference type="EMBL" id="JBHMDG010000001">
    <property type="protein sequence ID" value="MFB9311499.1"/>
    <property type="molecule type" value="Genomic_DNA"/>
</dbReference>
<dbReference type="Pfam" id="PF11716">
    <property type="entry name" value="MDMPI_N"/>
    <property type="match status" value="1"/>
</dbReference>
<feature type="domain" description="MDMPI C-terminal" evidence="1">
    <location>
        <begin position="173"/>
        <end position="264"/>
    </location>
</feature>
<evidence type="ECO:0000313" key="4">
    <source>
        <dbReference type="Proteomes" id="UP001589750"/>
    </source>
</evidence>
<dbReference type="RefSeq" id="WP_140008719.1">
    <property type="nucleotide sequence ID" value="NZ_JBHMDG010000001.1"/>
</dbReference>
<evidence type="ECO:0000313" key="3">
    <source>
        <dbReference type="EMBL" id="MFB9311499.1"/>
    </source>
</evidence>
<comment type="caution">
    <text evidence="3">The sequence shown here is derived from an EMBL/GenBank/DDBJ whole genome shotgun (WGS) entry which is preliminary data.</text>
</comment>
<dbReference type="InterPro" id="IPR017517">
    <property type="entry name" value="Maleyloyr_isom"/>
</dbReference>
<feature type="domain" description="Mycothiol-dependent maleylpyruvate isomerase metal-binding" evidence="2">
    <location>
        <begin position="17"/>
        <end position="157"/>
    </location>
</feature>
<proteinExistence type="predicted"/>
<evidence type="ECO:0000259" key="1">
    <source>
        <dbReference type="Pfam" id="PF07398"/>
    </source>
</evidence>
<dbReference type="Gene3D" id="1.20.120.450">
    <property type="entry name" value="dinb family like domain"/>
    <property type="match status" value="1"/>
</dbReference>
<dbReference type="SUPFAM" id="SSF109854">
    <property type="entry name" value="DinB/YfiT-like putative metalloenzymes"/>
    <property type="match status" value="1"/>
</dbReference>
<keyword evidence="4" id="KW-1185">Reference proteome</keyword>
<name>A0ABV5K764_9ACTN</name>
<organism evidence="3 4">
    <name type="scientific">Nocardioides plantarum</name>
    <dbReference type="NCBI Taxonomy" id="29299"/>
    <lineage>
        <taxon>Bacteria</taxon>
        <taxon>Bacillati</taxon>
        <taxon>Actinomycetota</taxon>
        <taxon>Actinomycetes</taxon>
        <taxon>Propionibacteriales</taxon>
        <taxon>Nocardioidaceae</taxon>
        <taxon>Nocardioides</taxon>
    </lineage>
</organism>
<protein>
    <submittedName>
        <fullName evidence="3">Maleylpyruvate isomerase family mycothiol-dependent enzyme</fullName>
    </submittedName>
</protein>
<reference evidence="3 4" key="1">
    <citation type="submission" date="2024-09" db="EMBL/GenBank/DDBJ databases">
        <authorList>
            <person name="Sun Q."/>
            <person name="Mori K."/>
        </authorList>
    </citation>
    <scope>NUCLEOTIDE SEQUENCE [LARGE SCALE GENOMIC DNA]</scope>
    <source>
        <strain evidence="3 4">JCM 9626</strain>
    </source>
</reference>
<keyword evidence="3" id="KW-0413">Isomerase</keyword>
<dbReference type="InterPro" id="IPR010872">
    <property type="entry name" value="MDMPI_C-term_domain"/>
</dbReference>
<dbReference type="Pfam" id="PF07398">
    <property type="entry name" value="MDMPI_C"/>
    <property type="match status" value="1"/>
</dbReference>
<dbReference type="NCBIfam" id="TIGR03083">
    <property type="entry name" value="maleylpyruvate isomerase family mycothiol-dependent enzyme"/>
    <property type="match status" value="1"/>
</dbReference>
<dbReference type="InterPro" id="IPR034660">
    <property type="entry name" value="DinB/YfiT-like"/>
</dbReference>
<accession>A0ABV5K764</accession>
<dbReference type="InterPro" id="IPR024344">
    <property type="entry name" value="MDMPI_metal-binding"/>
</dbReference>
<dbReference type="Proteomes" id="UP001589750">
    <property type="component" value="Unassembled WGS sequence"/>
</dbReference>
<sequence length="274" mass="29452">MSDPEDAPRLAGYVETWWQAVQDLAALLDQVPDEQWSTPTDLAGWDVRACAAHTAHLESVLAGHPEETAEIGEPAHVTGLMGLYTEIGVVNRRDRSPAEIVAEIREVTGRRHQQLLADPPTDASAQPPVIFGGVPWTWEVLLRNRPLDVWMHEQDVRRAVGLPGGLDTRAAQHTADYLTESFGFVVAKKAGAEPGTTAVLDVVGSPTVAYAVTDARRGERLPVVPGDPTVTLRTDRETFVLLAGGRRAAAADAVTIEGDHELGARIVATMATTP</sequence>